<name>A0ABN8XSX9_RANTA</name>
<accession>A0ABN8XSX9</accession>
<reference evidence="1" key="1">
    <citation type="submission" date="2023-04" db="EMBL/GenBank/DDBJ databases">
        <authorList>
            <consortium name="ELIXIR-Norway"/>
        </authorList>
    </citation>
    <scope>NUCLEOTIDE SEQUENCE [LARGE SCALE GENOMIC DNA]</scope>
</reference>
<dbReference type="EMBL" id="OX459937">
    <property type="protein sequence ID" value="CAI9151308.1"/>
    <property type="molecule type" value="Genomic_DNA"/>
</dbReference>
<proteinExistence type="predicted"/>
<sequence length="135" mass="14267">MTTVGQSKVMLLAVSPSVQIQLSLSTLAAESTACCLAAVSIKFFARDHRSRREARLPRVSSGNFPGGKKSFARFGSSRPLARHLHLLSRDLAGGGGAVAVSRLTAMAAEQGRRRWRLRLRPETAVVAVAVGGGGL</sequence>
<gene>
    <name evidence="1" type="ORF">MRATA1EN1_LOCUS270</name>
</gene>
<keyword evidence="2" id="KW-1185">Reference proteome</keyword>
<organism evidence="1 2">
    <name type="scientific">Rangifer tarandus platyrhynchus</name>
    <name type="common">Svalbard reindeer</name>
    <dbReference type="NCBI Taxonomy" id="3082113"/>
    <lineage>
        <taxon>Eukaryota</taxon>
        <taxon>Metazoa</taxon>
        <taxon>Chordata</taxon>
        <taxon>Craniata</taxon>
        <taxon>Vertebrata</taxon>
        <taxon>Euteleostomi</taxon>
        <taxon>Mammalia</taxon>
        <taxon>Eutheria</taxon>
        <taxon>Laurasiatheria</taxon>
        <taxon>Artiodactyla</taxon>
        <taxon>Ruminantia</taxon>
        <taxon>Pecora</taxon>
        <taxon>Cervidae</taxon>
        <taxon>Odocoileinae</taxon>
        <taxon>Rangifer</taxon>
    </lineage>
</organism>
<evidence type="ECO:0000313" key="1">
    <source>
        <dbReference type="EMBL" id="CAI9151308.1"/>
    </source>
</evidence>
<protein>
    <submittedName>
        <fullName evidence="1">Uncharacterized protein</fullName>
    </submittedName>
</protein>
<dbReference type="Proteomes" id="UP001176941">
    <property type="component" value="Chromosome 1"/>
</dbReference>
<evidence type="ECO:0000313" key="2">
    <source>
        <dbReference type="Proteomes" id="UP001176941"/>
    </source>
</evidence>